<evidence type="ECO:0000256" key="1">
    <source>
        <dbReference type="ARBA" id="ARBA00005325"/>
    </source>
</evidence>
<dbReference type="PROSITE" id="PS00137">
    <property type="entry name" value="SUBTILASE_HIS"/>
    <property type="match status" value="1"/>
</dbReference>
<feature type="active site" description="Charge relay system" evidence="7">
    <location>
        <position position="292"/>
    </location>
</feature>
<keyword evidence="3" id="KW-0732">Signal</keyword>
<evidence type="ECO:0000259" key="10">
    <source>
        <dbReference type="PROSITE" id="PS51841"/>
    </source>
</evidence>
<dbReference type="PROSITE" id="PS51829">
    <property type="entry name" value="P_HOMO_B"/>
    <property type="match status" value="1"/>
</dbReference>
<keyword evidence="4 7" id="KW-0378">Hydrolase</keyword>
<dbReference type="Gene3D" id="2.60.120.260">
    <property type="entry name" value="Galactose-binding domain-like"/>
    <property type="match status" value="1"/>
</dbReference>
<dbReference type="PROSITE" id="PS00136">
    <property type="entry name" value="SUBTILASE_ASP"/>
    <property type="match status" value="1"/>
</dbReference>
<reference evidence="11 12" key="1">
    <citation type="submission" date="2024-04" db="EMBL/GenBank/DDBJ databases">
        <title>Luteolibacter sp. isolated from soil.</title>
        <authorList>
            <person name="An J."/>
        </authorList>
    </citation>
    <scope>NUCLEOTIDE SEQUENCE [LARGE SCALE GENOMIC DNA]</scope>
    <source>
        <strain evidence="11 12">Y139</strain>
    </source>
</reference>
<proteinExistence type="inferred from homology"/>
<dbReference type="Pfam" id="PF01483">
    <property type="entry name" value="P_proprotein"/>
    <property type="match status" value="1"/>
</dbReference>
<comment type="caution">
    <text evidence="11">The sequence shown here is derived from an EMBL/GenBank/DDBJ whole genome shotgun (WGS) entry which is preliminary data.</text>
</comment>
<dbReference type="PROSITE" id="PS51892">
    <property type="entry name" value="SUBTILASE"/>
    <property type="match status" value="1"/>
</dbReference>
<evidence type="ECO:0000256" key="3">
    <source>
        <dbReference type="ARBA" id="ARBA00022729"/>
    </source>
</evidence>
<dbReference type="SUPFAM" id="SSF52743">
    <property type="entry name" value="Subtilisin-like"/>
    <property type="match status" value="1"/>
</dbReference>
<feature type="domain" description="LTD" evidence="10">
    <location>
        <begin position="1064"/>
        <end position="1184"/>
    </location>
</feature>
<keyword evidence="6" id="KW-0106">Calcium</keyword>
<dbReference type="Pfam" id="PF00932">
    <property type="entry name" value="LTD"/>
    <property type="match status" value="1"/>
</dbReference>
<dbReference type="InterPro" id="IPR008979">
    <property type="entry name" value="Galactose-bd-like_sf"/>
</dbReference>
<dbReference type="CDD" id="cd04059">
    <property type="entry name" value="Peptidases_S8_Protein_convertases_Kexins_Furin-like"/>
    <property type="match status" value="1"/>
</dbReference>
<dbReference type="InterPro" id="IPR002884">
    <property type="entry name" value="P_dom"/>
</dbReference>
<evidence type="ECO:0000256" key="2">
    <source>
        <dbReference type="ARBA" id="ARBA00022670"/>
    </source>
</evidence>
<evidence type="ECO:0000256" key="6">
    <source>
        <dbReference type="ARBA" id="ARBA00022837"/>
    </source>
</evidence>
<feature type="active site" description="Charge relay system" evidence="7">
    <location>
        <position position="255"/>
    </location>
</feature>
<dbReference type="InterPro" id="IPR036852">
    <property type="entry name" value="Peptidase_S8/S53_dom_sf"/>
</dbReference>
<dbReference type="SUPFAM" id="SSF49785">
    <property type="entry name" value="Galactose-binding domain-like"/>
    <property type="match status" value="1"/>
</dbReference>
<feature type="region of interest" description="Disordered" evidence="8">
    <location>
        <begin position="268"/>
        <end position="291"/>
    </location>
</feature>
<dbReference type="EMBL" id="JBBUKT010000013">
    <property type="protein sequence ID" value="MEK7953715.1"/>
    <property type="molecule type" value="Genomic_DNA"/>
</dbReference>
<feature type="active site" description="Charge relay system" evidence="7">
    <location>
        <position position="476"/>
    </location>
</feature>
<dbReference type="InterPro" id="IPR022398">
    <property type="entry name" value="Peptidase_S8_His-AS"/>
</dbReference>
<protein>
    <submittedName>
        <fullName evidence="11">S8 family serine peptidase</fullName>
    </submittedName>
</protein>
<evidence type="ECO:0000313" key="12">
    <source>
        <dbReference type="Proteomes" id="UP001371305"/>
    </source>
</evidence>
<evidence type="ECO:0000313" key="11">
    <source>
        <dbReference type="EMBL" id="MEK7953715.1"/>
    </source>
</evidence>
<dbReference type="Pfam" id="PF00082">
    <property type="entry name" value="Peptidase_S8"/>
    <property type="match status" value="1"/>
</dbReference>
<dbReference type="Gene3D" id="2.60.40.10">
    <property type="entry name" value="Immunoglobulins"/>
    <property type="match status" value="2"/>
</dbReference>
<feature type="domain" description="P/Homo B" evidence="9">
    <location>
        <begin position="552"/>
        <end position="682"/>
    </location>
</feature>
<accession>A0ABU9B4F5</accession>
<evidence type="ECO:0000259" key="9">
    <source>
        <dbReference type="PROSITE" id="PS51829"/>
    </source>
</evidence>
<keyword evidence="12" id="KW-1185">Reference proteome</keyword>
<dbReference type="PROSITE" id="PS00138">
    <property type="entry name" value="SUBTILASE_SER"/>
    <property type="match status" value="1"/>
</dbReference>
<dbReference type="InterPro" id="IPR013783">
    <property type="entry name" value="Ig-like_fold"/>
</dbReference>
<dbReference type="InterPro" id="IPR000209">
    <property type="entry name" value="Peptidase_S8/S53_dom"/>
</dbReference>
<evidence type="ECO:0000256" key="8">
    <source>
        <dbReference type="SAM" id="MobiDB-lite"/>
    </source>
</evidence>
<dbReference type="PANTHER" id="PTHR42884">
    <property type="entry name" value="PROPROTEIN CONVERTASE SUBTILISIN/KEXIN-RELATED"/>
    <property type="match status" value="1"/>
</dbReference>
<dbReference type="InterPro" id="IPR023827">
    <property type="entry name" value="Peptidase_S8_Asp-AS"/>
</dbReference>
<name>A0ABU9B4F5_9BACT</name>
<dbReference type="InterPro" id="IPR015500">
    <property type="entry name" value="Peptidase_S8_subtilisin-rel"/>
</dbReference>
<dbReference type="InterPro" id="IPR023828">
    <property type="entry name" value="Peptidase_S8_Ser-AS"/>
</dbReference>
<dbReference type="Gene3D" id="3.40.50.200">
    <property type="entry name" value="Peptidase S8/S53 domain"/>
    <property type="match status" value="1"/>
</dbReference>
<keyword evidence="2 7" id="KW-0645">Protease</keyword>
<dbReference type="SUPFAM" id="SSF141072">
    <property type="entry name" value="CalX-like"/>
    <property type="match status" value="1"/>
</dbReference>
<evidence type="ECO:0000256" key="5">
    <source>
        <dbReference type="ARBA" id="ARBA00022825"/>
    </source>
</evidence>
<keyword evidence="5 7" id="KW-0720">Serine protease</keyword>
<gene>
    <name evidence="11" type="ORF">WKV53_24585</name>
</gene>
<comment type="similarity">
    <text evidence="1">Belongs to the peptidase S8 family. Furin subfamily.</text>
</comment>
<dbReference type="InterPro" id="IPR034182">
    <property type="entry name" value="Kexin/furin"/>
</dbReference>
<dbReference type="PRINTS" id="PR00723">
    <property type="entry name" value="SUBTILISIN"/>
</dbReference>
<dbReference type="InterPro" id="IPR001322">
    <property type="entry name" value="Lamin_tail_dom"/>
</dbReference>
<dbReference type="Proteomes" id="UP001371305">
    <property type="component" value="Unassembled WGS sequence"/>
</dbReference>
<dbReference type="InterPro" id="IPR038081">
    <property type="entry name" value="CalX-like_sf"/>
</dbReference>
<evidence type="ECO:0000256" key="7">
    <source>
        <dbReference type="PROSITE-ProRule" id="PRU01240"/>
    </source>
</evidence>
<dbReference type="PANTHER" id="PTHR42884:SF14">
    <property type="entry name" value="NEUROENDOCRINE CONVERTASE 1"/>
    <property type="match status" value="1"/>
</dbReference>
<evidence type="ECO:0000256" key="4">
    <source>
        <dbReference type="ARBA" id="ARBA00022801"/>
    </source>
</evidence>
<feature type="region of interest" description="Disordered" evidence="8">
    <location>
        <begin position="25"/>
        <end position="55"/>
    </location>
</feature>
<dbReference type="PROSITE" id="PS51841">
    <property type="entry name" value="LTD"/>
    <property type="match status" value="1"/>
</dbReference>
<organism evidence="11 12">
    <name type="scientific">Luteolibacter soli</name>
    <dbReference type="NCBI Taxonomy" id="3135280"/>
    <lineage>
        <taxon>Bacteria</taxon>
        <taxon>Pseudomonadati</taxon>
        <taxon>Verrucomicrobiota</taxon>
        <taxon>Verrucomicrobiia</taxon>
        <taxon>Verrucomicrobiales</taxon>
        <taxon>Verrucomicrobiaceae</taxon>
        <taxon>Luteolibacter</taxon>
    </lineage>
</organism>
<dbReference type="RefSeq" id="WP_341407481.1">
    <property type="nucleotide sequence ID" value="NZ_JBBUKT010000013.1"/>
</dbReference>
<sequence length="1565" mass="158952">MSHRSRRISGLLLLATVTGILLVPRDDHGDKSTAAAAEPSKAPREKSTIPEAPVVPEPPAAVVTADRGSERTFDIALDEAVFRDADGKDVTLRLDPPATLATLPARLIELSSQGEVLPVCYEPGKPHTPQYRRIITRDITVELPSPDAAPALPQGVVLKDRPAYAPGYAIVSAADPFAAIAALEPLRNQPGIVSADIQLASQRALKSMPNDPLIGDQWHLKNSNSARTHANVENAWLYGGSGGVKGTGIRIGVVDDGLQTAHPDLAANVDTTNDKDWNGNDADPNPGSGDDHGTACAGNAAARGNNALGVSGTAPEATLVGMRLIAAATTDAQEAEAMAYLPDLIQVKTNSWGPNDDGATLEGPGALTKAALATATSSGRGGLGTIILWAGGNGGDVLDNSNYDGYANDIHTIAIAATDSEGGQSWYSEPGANIVVSAPSSGDVLGITTVDRTGSNGYNTAASPTGDYTNDFGGTSSATPTAAGIVALMLEKKPTLGWRDVQEILIRSAYKFAPTDSDWTDNGAGFHFNHKFGAGLIDATAAVNMASTWTNLAAATSQTVSQSGLSVSVPDNNATGITRSFAFSGANLRVEQATVTLTANHANRGELEVTLTSPSGTVSRLAEKHNDGASNYTDWTFSSVRHWGENSAGTWTLKIADRTSGTTGTLSAASITLNGALGTPINPGPTVQITSPADGAVFSPGATFNVDVAASDLTSTGSAGTVSSVQLLDNGSPVATDTTSPFSFSFSPALGSHSLTAIATDSEGKATTSGAVAISVINQPPVITAASLAPSPQAFSDEVIAVTGLTASDPESQSLTYSYAWEKSSDSVTWTAAGVTTASLPAAAGNAGFLWRCKITASDGTSSSVAFTTTAVNSLVRPPSSVANGSPFSYDSGLVLRGTDSPVSRDALINEFSQGVSGTSEWVEILTLRETSFRQWKYADSNSGTLTFADAAVWDAIPAGTLIVIYNGAAKDSLLPADDTDASDKKLVLASNNATYFSGSWPALGNSGDAVLLKNAAGTTVAGVSYGSSNAATPHLGGVSGGSAAYFGGGSDAAADTVGAWTVTTSAVARRITRAVGDLFMSEYMEGSTGNNKFLEIYNPSASAVDLGTAGYKVEIYANGASGATSTISLTGTIAAGGTHVIKNSGASLAVTAQTSSANLSFNGDDAVVLKKGTAIVDCIGQVGVDPGTAWTGGGVSTLDKTIRRKPSILTGDTNSTDVFDPSIEWVQIGTDIIDGFGSHTVDGGGGSGPSVTVSVSPASFAENAGASAATGTVTLSAAPAADVVVSLLSSDTGAATVPVSVTVLAGQTTATFAVAAIDDAVADGPQTSAISATASGYTAGNFVVTATDNEASLDGVTPGGGNTPANVAFIADIRSGALNAPALFRFGATSQTPANLTIDSATGVVSGTLSAAPGDYLIVIERYNTLAEVVSQSFTLTVTGSGGYAGWIAGYPGLSSSAMDGDPDFDGMANVLEYYLGANPGTPDASASLPVFAKSGTTLTLTWWHLKSATDVSGAVEWSDSLGSWFNSGISTQVIADEATREQIRATLNVGPGEVKKFLHLKVE</sequence>
<dbReference type="Pfam" id="PF17957">
    <property type="entry name" value="Big_7"/>
    <property type="match status" value="1"/>
</dbReference>